<dbReference type="Proteomes" id="UP001172457">
    <property type="component" value="Chromosome 2"/>
</dbReference>
<comment type="caution">
    <text evidence="1">The sequence shown here is derived from an EMBL/GenBank/DDBJ whole genome shotgun (WGS) entry which is preliminary data.</text>
</comment>
<name>A0AA38TVX7_9ASTR</name>
<organism evidence="1 2">
    <name type="scientific">Centaurea solstitialis</name>
    <name type="common">yellow star-thistle</name>
    <dbReference type="NCBI Taxonomy" id="347529"/>
    <lineage>
        <taxon>Eukaryota</taxon>
        <taxon>Viridiplantae</taxon>
        <taxon>Streptophyta</taxon>
        <taxon>Embryophyta</taxon>
        <taxon>Tracheophyta</taxon>
        <taxon>Spermatophyta</taxon>
        <taxon>Magnoliopsida</taxon>
        <taxon>eudicotyledons</taxon>
        <taxon>Gunneridae</taxon>
        <taxon>Pentapetalae</taxon>
        <taxon>asterids</taxon>
        <taxon>campanulids</taxon>
        <taxon>Asterales</taxon>
        <taxon>Asteraceae</taxon>
        <taxon>Carduoideae</taxon>
        <taxon>Cardueae</taxon>
        <taxon>Centaureinae</taxon>
        <taxon>Centaurea</taxon>
    </lineage>
</organism>
<evidence type="ECO:0000313" key="2">
    <source>
        <dbReference type="Proteomes" id="UP001172457"/>
    </source>
</evidence>
<evidence type="ECO:0000313" key="1">
    <source>
        <dbReference type="EMBL" id="KAJ9561940.1"/>
    </source>
</evidence>
<reference evidence="1" key="1">
    <citation type="submission" date="2023-03" db="EMBL/GenBank/DDBJ databases">
        <title>Chromosome-scale reference genome and RAD-based genetic map of yellow starthistle (Centaurea solstitialis) reveal putative structural variation and QTLs associated with invader traits.</title>
        <authorList>
            <person name="Reatini B."/>
            <person name="Cang F.A."/>
            <person name="Jiang Q."/>
            <person name="Mckibben M.T.W."/>
            <person name="Barker M.S."/>
            <person name="Rieseberg L.H."/>
            <person name="Dlugosch K.M."/>
        </authorList>
    </citation>
    <scope>NUCLEOTIDE SEQUENCE</scope>
    <source>
        <strain evidence="1">CAN-66</strain>
        <tissue evidence="1">Leaf</tissue>
    </source>
</reference>
<gene>
    <name evidence="1" type="ORF">OSB04_007100</name>
</gene>
<dbReference type="AlphaFoldDB" id="A0AA38TVX7"/>
<sequence>MATCRQLNYPSWRNLYPDFNQARNQVRANKRKVSESKIDEEILVVLKALAVKHSTPEPSKPSYIDCLGKLNGLEWLKDGPLYRIAVALLGDKENREPWMMIPPAFAVDSVKTVGDKQGYKIMLPMALFDMLTFEEERLFIILLFWYLRRKRNSSMRIERVSNNISAMSGHAYTQELLHGSSLQCLAYVLLCNHFKQRGWLKDGRFISVEEKLAIFQHSTDTVHSCFHEVLRGMMKFAREIVCPAASEITTEIMLNQQSRLRKIFSFSSMKGAIGTLDGTLIHAVIPASHQTTYRGRGGGRCYQNVLVICDFNMIFTFVWAGWEGIAHDSRTAFLLPKTDDLLQKPHLQQIRQWNILENQAKKSGSWFCYARAAKRLGFGSSHFSLREGAVLRTRNGPDEFSYKLQPWLDGSHLGFQPKKPGARCNDYGGGRLLRVNQPSLSLIPVKRSKVTPSLTVPCGKNDTRTFLDYIAIDQVCIILNYMKIVKLKIMHVCLNNCRLQINIIFVMLHIQTPVIIDADAHAQRPWFLTKEEKFNHVHAQVRSVIERSYGVLKARFPILKEMAPFPFTKQRNVIIACFTIHNFIRKCKIYDRLFMECNEDTIFNHEEEDVGSGEAEIDGSHWGANSTEYMANLREQIASGLQTYLLVTLGKLLPKIFLANRRYRLRGTSLCRTSHPWSSNWQATHTSNNRAYRRTNNFLNYGYFFFDWTTGWRLHRIRTVVGVILNFLNRFQNKPL</sequence>
<dbReference type="InterPro" id="IPR045249">
    <property type="entry name" value="HARBI1-like"/>
</dbReference>
<keyword evidence="2" id="KW-1185">Reference proteome</keyword>
<dbReference type="EMBL" id="JARYMX010000002">
    <property type="protein sequence ID" value="KAJ9561940.1"/>
    <property type="molecule type" value="Genomic_DNA"/>
</dbReference>
<dbReference type="PANTHER" id="PTHR22930:SF265">
    <property type="entry name" value="MYB_SANT-LIKE DOMAIN, HARBINGER TRANSPOSASE-DERIVED NUCLEASE DOMAIN-CONTAINING PROTEIN"/>
    <property type="match status" value="1"/>
</dbReference>
<evidence type="ECO:0008006" key="3">
    <source>
        <dbReference type="Google" id="ProtNLM"/>
    </source>
</evidence>
<proteinExistence type="predicted"/>
<dbReference type="PANTHER" id="PTHR22930">
    <property type="match status" value="1"/>
</dbReference>
<accession>A0AA38TVX7</accession>
<protein>
    <recommendedName>
        <fullName evidence="3">DDE Tnp4 domain-containing protein</fullName>
    </recommendedName>
</protein>